<reference evidence="8 9" key="1">
    <citation type="journal article" date="2021" name="Elife">
        <title>Chloroplast acquisition without the gene transfer in kleptoplastic sea slugs, Plakobranchus ocellatus.</title>
        <authorList>
            <person name="Maeda T."/>
            <person name="Takahashi S."/>
            <person name="Yoshida T."/>
            <person name="Shimamura S."/>
            <person name="Takaki Y."/>
            <person name="Nagai Y."/>
            <person name="Toyoda A."/>
            <person name="Suzuki Y."/>
            <person name="Arimoto A."/>
            <person name="Ishii H."/>
            <person name="Satoh N."/>
            <person name="Nishiyama T."/>
            <person name="Hasebe M."/>
            <person name="Maruyama T."/>
            <person name="Minagawa J."/>
            <person name="Obokata J."/>
            <person name="Shigenobu S."/>
        </authorList>
    </citation>
    <scope>NUCLEOTIDE SEQUENCE [LARGE SCALE GENOMIC DNA]</scope>
</reference>
<dbReference type="GO" id="GO:0046872">
    <property type="term" value="F:metal ion binding"/>
    <property type="evidence" value="ECO:0007669"/>
    <property type="project" value="UniProtKB-KW"/>
</dbReference>
<feature type="compositionally biased region" description="Polar residues" evidence="6">
    <location>
        <begin position="663"/>
        <end position="688"/>
    </location>
</feature>
<feature type="region of interest" description="Disordered" evidence="6">
    <location>
        <begin position="546"/>
        <end position="814"/>
    </location>
</feature>
<dbReference type="EMBL" id="BLXT01007988">
    <property type="protein sequence ID" value="GFO44920.1"/>
    <property type="molecule type" value="Genomic_DNA"/>
</dbReference>
<feature type="compositionally biased region" description="Polar residues" evidence="6">
    <location>
        <begin position="720"/>
        <end position="729"/>
    </location>
</feature>
<keyword evidence="9" id="KW-1185">Reference proteome</keyword>
<feature type="compositionally biased region" description="Basic and acidic residues" evidence="6">
    <location>
        <begin position="835"/>
        <end position="844"/>
    </location>
</feature>
<sequence length="862" mass="93175">MASTSLSSQQTAHAPYLPPSGYVTNPQTGNIGYSSLPLNGFVPTGTNIGQMNLSNMNVLQNGGNQSTGLVHPPVPNQLSLYPQSSPQQTLGQLASPTSPILYQTSNVTMSPLTSYSNGHVGSTLPGLVEFNGNFAAQQDSNIQYLLEQHQQQMQQYRALQLQQQQLQQQQLLIQEQLSRLPQTPPITPQTIAQGSQGWQFQQHALQSPVMTQNLPSPQQPTTLLLSTADPNALLAGTLSIQHAQMSAHQQCTEQQIPDQISSNILPAPNTDQDVVDAPKIAAAPPHTYIPNPVDPRQNTLPLSLPTSLNPSLKVKPSFGIEAEEASLPPTSLSWEGSKVETYQDDHNTSGIGSSVASSLSPTGSSPTSPNFGRTGEYMMAAYERPPTKDACLRCLQKVYAMEQIGPIKGVLYHKNCFVCAVCGTRLNLKNFQHNPNDMEDLSVYCSSHRPREKAAACDAHAVLIKTALGVPKLDKVNEQIRSDQHSPRLGLDRKPSIVAASLPNQREHYFYGMGLQQQQEYCSQQQQLIEQQQQLLQQQQQETMRLIQQQQQQRPQHTSNDNQDSQAELGRKSSLVSSSSQTGDFIVSSPTKCLDDVFNPPPASPSGQTNRKSGSSPGSPATPMSSASSSLSSATGRSLGRRREADGSASMVDGMANDLTDKLSLSGSTCESTGVAQHQGSQGSSANHSPHIAMRRSDRPSSLEDQSEPSSLSCDRASIGSCTSNTSAGRDSLDGATINGGAPPGQKVSTSSMERTDRPSSRSSTSSASSLQHQRQHQYIRQCSGLSTASMDSTGSSHEPQATTTTPAPAVEAGLERKVSAKVLLKSRSEMDFDLQKKERERNARFLPRNESMRMDRPSQYS</sequence>
<feature type="compositionally biased region" description="Low complexity" evidence="6">
    <location>
        <begin position="761"/>
        <end position="770"/>
    </location>
</feature>
<gene>
    <name evidence="8" type="ORF">PoB_007142500</name>
</gene>
<dbReference type="AlphaFoldDB" id="A0AAV4DL94"/>
<evidence type="ECO:0000256" key="3">
    <source>
        <dbReference type="ARBA" id="ARBA00023038"/>
    </source>
</evidence>
<evidence type="ECO:0000256" key="1">
    <source>
        <dbReference type="ARBA" id="ARBA00022723"/>
    </source>
</evidence>
<feature type="compositionally biased region" description="Polar residues" evidence="6">
    <location>
        <begin position="1"/>
        <end position="12"/>
    </location>
</feature>
<feature type="domain" description="LIM zinc-binding" evidence="7">
    <location>
        <begin position="389"/>
        <end position="455"/>
    </location>
</feature>
<feature type="compositionally biased region" description="Polar residues" evidence="6">
    <location>
        <begin position="771"/>
        <end position="799"/>
    </location>
</feature>
<dbReference type="InterPro" id="IPR001781">
    <property type="entry name" value="Znf_LIM"/>
</dbReference>
<name>A0AAV4DL94_9GAST</name>
<dbReference type="Gene3D" id="2.10.110.10">
    <property type="entry name" value="Cysteine Rich Protein"/>
    <property type="match status" value="1"/>
</dbReference>
<feature type="compositionally biased region" description="Basic and acidic residues" evidence="6">
    <location>
        <begin position="851"/>
        <end position="862"/>
    </location>
</feature>
<evidence type="ECO:0000256" key="2">
    <source>
        <dbReference type="ARBA" id="ARBA00022833"/>
    </source>
</evidence>
<keyword evidence="2 4" id="KW-0862">Zinc</keyword>
<evidence type="ECO:0000256" key="5">
    <source>
        <dbReference type="SAM" id="Coils"/>
    </source>
</evidence>
<protein>
    <submittedName>
        <fullName evidence="8">Kyphoscoliosis peptidase</fullName>
    </submittedName>
</protein>
<feature type="region of interest" description="Disordered" evidence="6">
    <location>
        <begin position="835"/>
        <end position="862"/>
    </location>
</feature>
<feature type="region of interest" description="Disordered" evidence="6">
    <location>
        <begin position="1"/>
        <end position="21"/>
    </location>
</feature>
<dbReference type="SMART" id="SM00132">
    <property type="entry name" value="LIM"/>
    <property type="match status" value="1"/>
</dbReference>
<feature type="region of interest" description="Disordered" evidence="6">
    <location>
        <begin position="342"/>
        <end position="372"/>
    </location>
</feature>
<comment type="caution">
    <text evidence="8">The sequence shown here is derived from an EMBL/GenBank/DDBJ whole genome shotgun (WGS) entry which is preliminary data.</text>
</comment>
<keyword evidence="1 4" id="KW-0479">Metal-binding</keyword>
<dbReference type="Pfam" id="PF00412">
    <property type="entry name" value="LIM"/>
    <property type="match status" value="1"/>
</dbReference>
<evidence type="ECO:0000313" key="8">
    <source>
        <dbReference type="EMBL" id="GFO44920.1"/>
    </source>
</evidence>
<feature type="compositionally biased region" description="Low complexity" evidence="6">
    <location>
        <begin position="546"/>
        <end position="556"/>
    </location>
</feature>
<dbReference type="Proteomes" id="UP000735302">
    <property type="component" value="Unassembled WGS sequence"/>
</dbReference>
<keyword evidence="3 4" id="KW-0440">LIM domain</keyword>
<accession>A0AAV4DL94</accession>
<dbReference type="PROSITE" id="PS50023">
    <property type="entry name" value="LIM_DOMAIN_2"/>
    <property type="match status" value="1"/>
</dbReference>
<feature type="compositionally biased region" description="Polar residues" evidence="6">
    <location>
        <begin position="557"/>
        <end position="566"/>
    </location>
</feature>
<organism evidence="8 9">
    <name type="scientific">Plakobranchus ocellatus</name>
    <dbReference type="NCBI Taxonomy" id="259542"/>
    <lineage>
        <taxon>Eukaryota</taxon>
        <taxon>Metazoa</taxon>
        <taxon>Spiralia</taxon>
        <taxon>Lophotrochozoa</taxon>
        <taxon>Mollusca</taxon>
        <taxon>Gastropoda</taxon>
        <taxon>Heterobranchia</taxon>
        <taxon>Euthyneura</taxon>
        <taxon>Panpulmonata</taxon>
        <taxon>Sacoglossa</taxon>
        <taxon>Placobranchoidea</taxon>
        <taxon>Plakobranchidae</taxon>
        <taxon>Plakobranchus</taxon>
    </lineage>
</organism>
<evidence type="ECO:0000256" key="4">
    <source>
        <dbReference type="PROSITE-ProRule" id="PRU00125"/>
    </source>
</evidence>
<feature type="coiled-coil region" evidence="5">
    <location>
        <begin position="146"/>
        <end position="179"/>
    </location>
</feature>
<evidence type="ECO:0000256" key="6">
    <source>
        <dbReference type="SAM" id="MobiDB-lite"/>
    </source>
</evidence>
<evidence type="ECO:0000313" key="9">
    <source>
        <dbReference type="Proteomes" id="UP000735302"/>
    </source>
</evidence>
<proteinExistence type="predicted"/>
<keyword evidence="5" id="KW-0175">Coiled coil</keyword>
<dbReference type="PROSITE" id="PS00478">
    <property type="entry name" value="LIM_DOMAIN_1"/>
    <property type="match status" value="1"/>
</dbReference>
<feature type="compositionally biased region" description="Low complexity" evidence="6">
    <location>
        <begin position="613"/>
        <end position="638"/>
    </location>
</feature>
<evidence type="ECO:0000259" key="7">
    <source>
        <dbReference type="PROSITE" id="PS50023"/>
    </source>
</evidence>
<feature type="compositionally biased region" description="Low complexity" evidence="6">
    <location>
        <begin position="349"/>
        <end position="369"/>
    </location>
</feature>
<feature type="compositionally biased region" description="Low complexity" evidence="6">
    <location>
        <begin position="800"/>
        <end position="810"/>
    </location>
</feature>